<dbReference type="AlphaFoldDB" id="A0A3B0T5M1"/>
<feature type="non-terminal residue" evidence="2">
    <location>
        <position position="1"/>
    </location>
</feature>
<proteinExistence type="predicted"/>
<gene>
    <name evidence="2" type="ORF">MNBD_BACTEROID01-1834</name>
</gene>
<dbReference type="EMBL" id="UOEP01000025">
    <property type="protein sequence ID" value="VAW13625.1"/>
    <property type="molecule type" value="Genomic_DNA"/>
</dbReference>
<reference evidence="2" key="1">
    <citation type="submission" date="2018-06" db="EMBL/GenBank/DDBJ databases">
        <authorList>
            <person name="Zhirakovskaya E."/>
        </authorList>
    </citation>
    <scope>NUCLEOTIDE SEQUENCE</scope>
</reference>
<evidence type="ECO:0000256" key="1">
    <source>
        <dbReference type="SAM" id="MobiDB-lite"/>
    </source>
</evidence>
<accession>A0A3B0T5M1</accession>
<name>A0A3B0T5M1_9ZZZZ</name>
<feature type="compositionally biased region" description="Basic residues" evidence="1">
    <location>
        <begin position="9"/>
        <end position="18"/>
    </location>
</feature>
<protein>
    <submittedName>
        <fullName evidence="2">Uncharacterized protein</fullName>
    </submittedName>
</protein>
<sequence length="36" mass="4395">KQIKDTPKRATKKAKKEGKKPIWETIKDIFRKKDRR</sequence>
<evidence type="ECO:0000313" key="2">
    <source>
        <dbReference type="EMBL" id="VAW13625.1"/>
    </source>
</evidence>
<organism evidence="2">
    <name type="scientific">hydrothermal vent metagenome</name>
    <dbReference type="NCBI Taxonomy" id="652676"/>
    <lineage>
        <taxon>unclassified sequences</taxon>
        <taxon>metagenomes</taxon>
        <taxon>ecological metagenomes</taxon>
    </lineage>
</organism>
<feature type="region of interest" description="Disordered" evidence="1">
    <location>
        <begin position="1"/>
        <end position="20"/>
    </location>
</feature>